<dbReference type="PIRSF" id="PIRSF016636">
    <property type="entry name" value="AlgI_DltB"/>
    <property type="match status" value="1"/>
</dbReference>
<comment type="subcellular location">
    <subcellularLocation>
        <location evidence="11">Cell inner membrane</location>
    </subcellularLocation>
    <subcellularLocation>
        <location evidence="1">Cell membrane</location>
        <topology evidence="1">Multi-pass membrane protein</topology>
    </subcellularLocation>
</comment>
<dbReference type="GO" id="GO:0005886">
    <property type="term" value="C:plasma membrane"/>
    <property type="evidence" value="ECO:0007669"/>
    <property type="project" value="UniProtKB-SubCell"/>
</dbReference>
<evidence type="ECO:0000256" key="11">
    <source>
        <dbReference type="PIRNR" id="PIRNR016636"/>
    </source>
</evidence>
<keyword evidence="11" id="KW-0997">Cell inner membrane</keyword>
<keyword evidence="8 12" id="KW-1133">Transmembrane helix</keyword>
<dbReference type="EMBL" id="AE017282">
    <property type="protein sequence ID" value="AAU92782.1"/>
    <property type="molecule type" value="Genomic_DNA"/>
</dbReference>
<evidence type="ECO:0000256" key="8">
    <source>
        <dbReference type="ARBA" id="ARBA00022989"/>
    </source>
</evidence>
<name>Q609R6_METCA</name>
<feature type="transmembrane region" description="Helical" evidence="12">
    <location>
        <begin position="76"/>
        <end position="96"/>
    </location>
</feature>
<organism evidence="13 14">
    <name type="scientific">Methylococcus capsulatus (strain ATCC 33009 / NCIMB 11132 / Bath)</name>
    <dbReference type="NCBI Taxonomy" id="243233"/>
    <lineage>
        <taxon>Bacteria</taxon>
        <taxon>Pseudomonadati</taxon>
        <taxon>Pseudomonadota</taxon>
        <taxon>Gammaproteobacteria</taxon>
        <taxon>Methylococcales</taxon>
        <taxon>Methylococcaceae</taxon>
        <taxon>Methylococcus</taxon>
    </lineage>
</organism>
<dbReference type="PIRSF" id="PIRSF500217">
    <property type="entry name" value="AlgI"/>
    <property type="match status" value="1"/>
</dbReference>
<feature type="transmembrane region" description="Helical" evidence="12">
    <location>
        <begin position="425"/>
        <end position="442"/>
    </location>
</feature>
<feature type="transmembrane region" description="Helical" evidence="12">
    <location>
        <begin position="327"/>
        <end position="352"/>
    </location>
</feature>
<evidence type="ECO:0000256" key="9">
    <source>
        <dbReference type="ARBA" id="ARBA00023136"/>
    </source>
</evidence>
<feature type="transmembrane region" description="Helical" evidence="12">
    <location>
        <begin position="116"/>
        <end position="138"/>
    </location>
</feature>
<feature type="transmembrane region" description="Helical" evidence="12">
    <location>
        <begin position="192"/>
        <end position="210"/>
    </location>
</feature>
<evidence type="ECO:0000256" key="3">
    <source>
        <dbReference type="ARBA" id="ARBA00010323"/>
    </source>
</evidence>
<dbReference type="UniPathway" id="UPA00286"/>
<feature type="transmembrane region" description="Helical" evidence="12">
    <location>
        <begin position="454"/>
        <end position="476"/>
    </location>
</feature>
<dbReference type="eggNOG" id="COG1696">
    <property type="taxonomic scope" value="Bacteria"/>
</dbReference>
<comment type="similarity">
    <text evidence="3 11">Belongs to the membrane-bound acyltransferase family.</text>
</comment>
<dbReference type="GO" id="GO:0016746">
    <property type="term" value="F:acyltransferase activity"/>
    <property type="evidence" value="ECO:0007669"/>
    <property type="project" value="UniProtKB-KW"/>
</dbReference>
<dbReference type="Pfam" id="PF03062">
    <property type="entry name" value="MBOAT"/>
    <property type="match status" value="1"/>
</dbReference>
<dbReference type="InterPro" id="IPR024194">
    <property type="entry name" value="Ac/AlaTfrase_AlgI/DltB"/>
</dbReference>
<protein>
    <recommendedName>
        <fullName evidence="11">Probable alginate O-acetylase</fullName>
        <ecNumber evidence="11">2.3.1.-</ecNumber>
    </recommendedName>
</protein>
<dbReference type="EC" id="2.3.1.-" evidence="11"/>
<dbReference type="KEGG" id="mca:MCA1162"/>
<feature type="transmembrane region" description="Helical" evidence="12">
    <location>
        <begin position="222"/>
        <end position="243"/>
    </location>
</feature>
<sequence length="487" mass="55590">MIFNSVTYLLFLGVTVGLFWLLPKRPRLWLILLASSTFYGFWRPEFLAVMFLSAATDYFVALRMEATEVQARRRGWLLLSLGVNLGLLGYFKYLFFIVDNAVAVLNLLGAEVRAPALNIVLPLGISFYTFETISYVVDVYRRFIPAERSFVMYGCFVTFFPKLVAGPILRAAEMLPQFTAEPVFRPGAFVSGLRRIVFGLFLKVALADNLAPLVDDGFMQPIAALSALDVLTLAFLFGFQIYFDFSAYSSIAIGSARLMGIHVPENFNFPYVASSPRDFWRRWHISLSSWIRDYLYLPLLGVKVRDRSSGGLSVDVGTPGQATRHPLFALFMTWAIMGLWHGANWTFVLWGLYHASLIAGYRTLAGQTVSLPVWLRVWGGRFITLPLVMLGWIPFRAQSVDDALAMFAKLTSPQNYLWLGMRENTYLIAALVFLASFIAYLMHEYGERYIRRWIWMDFALETMTMSVVLALVFVFLRPINQFIYFQF</sequence>
<feature type="transmembrane region" description="Helical" evidence="12">
    <location>
        <begin position="373"/>
        <end position="395"/>
    </location>
</feature>
<dbReference type="HOGENOM" id="CLU_025255_0_1_6"/>
<evidence type="ECO:0000256" key="6">
    <source>
        <dbReference type="ARBA" id="ARBA00022692"/>
    </source>
</evidence>
<dbReference type="GeneID" id="88223451"/>
<dbReference type="AlphaFoldDB" id="Q609R6"/>
<evidence type="ECO:0000256" key="4">
    <source>
        <dbReference type="ARBA" id="ARBA00022475"/>
    </source>
</evidence>
<feature type="transmembrane region" description="Helical" evidence="12">
    <location>
        <begin position="150"/>
        <end position="172"/>
    </location>
</feature>
<accession>Q609R6</accession>
<dbReference type="InterPro" id="IPR051085">
    <property type="entry name" value="MB_O-acyltransferase"/>
</dbReference>
<dbReference type="GO" id="GO:0042121">
    <property type="term" value="P:alginic acid biosynthetic process"/>
    <property type="evidence" value="ECO:0007669"/>
    <property type="project" value="UniProtKB-UniRule"/>
</dbReference>
<dbReference type="InterPro" id="IPR028362">
    <property type="entry name" value="AlgI"/>
</dbReference>
<feature type="transmembrane region" description="Helical" evidence="12">
    <location>
        <begin position="48"/>
        <end position="64"/>
    </location>
</feature>
<comment type="pathway">
    <text evidence="2 11">Glycan biosynthesis; alginate biosynthesis.</text>
</comment>
<evidence type="ECO:0000256" key="2">
    <source>
        <dbReference type="ARBA" id="ARBA00005182"/>
    </source>
</evidence>
<dbReference type="PANTHER" id="PTHR13285:SF23">
    <property type="entry name" value="TEICHOIC ACID D-ALANYLTRANSFERASE"/>
    <property type="match status" value="1"/>
</dbReference>
<dbReference type="Proteomes" id="UP000006821">
    <property type="component" value="Chromosome"/>
</dbReference>
<keyword evidence="4 11" id="KW-1003">Cell membrane</keyword>
<keyword evidence="7 11" id="KW-0016">Alginate biosynthesis</keyword>
<gene>
    <name evidence="13" type="ordered locus">MCA1162</name>
</gene>
<keyword evidence="6 11" id="KW-0812">Transmembrane</keyword>
<dbReference type="PANTHER" id="PTHR13285">
    <property type="entry name" value="ACYLTRANSFERASE"/>
    <property type="match status" value="1"/>
</dbReference>
<evidence type="ECO:0000256" key="1">
    <source>
        <dbReference type="ARBA" id="ARBA00004651"/>
    </source>
</evidence>
<evidence type="ECO:0000313" key="14">
    <source>
        <dbReference type="Proteomes" id="UP000006821"/>
    </source>
</evidence>
<keyword evidence="9 11" id="KW-0472">Membrane</keyword>
<feature type="transmembrane region" description="Helical" evidence="12">
    <location>
        <begin position="6"/>
        <end position="22"/>
    </location>
</feature>
<dbReference type="InterPro" id="IPR004299">
    <property type="entry name" value="MBOAT_fam"/>
</dbReference>
<evidence type="ECO:0000256" key="12">
    <source>
        <dbReference type="SAM" id="Phobius"/>
    </source>
</evidence>
<evidence type="ECO:0000256" key="10">
    <source>
        <dbReference type="ARBA" id="ARBA00023315"/>
    </source>
</evidence>
<dbReference type="STRING" id="243233.MCA1162"/>
<reference evidence="13 14" key="1">
    <citation type="journal article" date="2004" name="PLoS Biol.">
        <title>Genomic insights into methanotrophy: the complete genome sequence of Methylococcus capsulatus (Bath).</title>
        <authorList>
            <person name="Ward N.L."/>
            <person name="Larsen O."/>
            <person name="Sakwa J."/>
            <person name="Bruseth L."/>
            <person name="Khouri H.M."/>
            <person name="Durkin A.S."/>
            <person name="Dimitrov G."/>
            <person name="Jiang L."/>
            <person name="Scanlan D."/>
            <person name="Kang K.H."/>
            <person name="Lewis M.R."/>
            <person name="Nelson K.E."/>
            <person name="Methe B.A."/>
            <person name="Wu M."/>
            <person name="Heidelberg J.F."/>
            <person name="Paulsen I.T."/>
            <person name="Fouts D.E."/>
            <person name="Ravel J."/>
            <person name="Tettelin H."/>
            <person name="Ren Q."/>
            <person name="Read T.D."/>
            <person name="DeBoy R.T."/>
            <person name="Seshadri R."/>
            <person name="Salzberg S.L."/>
            <person name="Jensen H.B."/>
            <person name="Birkeland N.K."/>
            <person name="Nelson W.C."/>
            <person name="Dodson R.J."/>
            <person name="Grindhaug S.H."/>
            <person name="Holt I.E."/>
            <person name="Eidhammer I."/>
            <person name="Jonasen I."/>
            <person name="Vanaken S."/>
            <person name="Utterback T.R."/>
            <person name="Feldblyum T.V."/>
            <person name="Fraser C.M."/>
            <person name="Lillehaug J.R."/>
            <person name="Eisen J.A."/>
        </authorList>
    </citation>
    <scope>NUCLEOTIDE SEQUENCE [LARGE SCALE GENOMIC DNA]</scope>
    <source>
        <strain evidence="14">ATCC 33009 / NCIMB 11132 / Bath</strain>
    </source>
</reference>
<dbReference type="RefSeq" id="WP_010960455.1">
    <property type="nucleotide sequence ID" value="NC_002977.6"/>
</dbReference>
<evidence type="ECO:0000313" key="13">
    <source>
        <dbReference type="EMBL" id="AAU92782.1"/>
    </source>
</evidence>
<keyword evidence="5 11" id="KW-0808">Transferase</keyword>
<keyword evidence="10 11" id="KW-0012">Acyltransferase</keyword>
<evidence type="ECO:0000256" key="7">
    <source>
        <dbReference type="ARBA" id="ARBA00022841"/>
    </source>
</evidence>
<evidence type="ECO:0000256" key="5">
    <source>
        <dbReference type="ARBA" id="ARBA00022679"/>
    </source>
</evidence>
<proteinExistence type="inferred from homology"/>